<dbReference type="EMBL" id="CAOQHR010000002">
    <property type="protein sequence ID" value="CAI6319130.1"/>
    <property type="molecule type" value="Genomic_DNA"/>
</dbReference>
<evidence type="ECO:0000313" key="1">
    <source>
        <dbReference type="EMBL" id="CAI6319130.1"/>
    </source>
</evidence>
<dbReference type="OrthoDB" id="1046782at2759"/>
<dbReference type="InterPro" id="IPR017946">
    <property type="entry name" value="PLC-like_Pdiesterase_TIM-brl"/>
</dbReference>
<protein>
    <recommendedName>
        <fullName evidence="3">PLC-like phosphodiesterase</fullName>
    </recommendedName>
</protein>
<dbReference type="GO" id="GO:0006629">
    <property type="term" value="P:lipid metabolic process"/>
    <property type="evidence" value="ECO:0007669"/>
    <property type="project" value="InterPro"/>
</dbReference>
<dbReference type="InterPro" id="IPR051057">
    <property type="entry name" value="PI-PLC_domain"/>
</dbReference>
<evidence type="ECO:0000313" key="2">
    <source>
        <dbReference type="Proteomes" id="UP001152607"/>
    </source>
</evidence>
<proteinExistence type="predicted"/>
<accession>A0A9W4XG57</accession>
<comment type="caution">
    <text evidence="1">The sequence shown here is derived from an EMBL/GenBank/DDBJ whole genome shotgun (WGS) entry which is preliminary data.</text>
</comment>
<dbReference type="PANTHER" id="PTHR13593">
    <property type="match status" value="1"/>
</dbReference>
<gene>
    <name evidence="1" type="ORF">PDIGIT_LOCUS3525</name>
</gene>
<sequence>MPSKGIICFSYNTIPDLSITFSVPGKTITKRSTHEHTIDHLEVESSALPRFKFSGEFSFSVQTTTNNNNEKKLTKQSVLVNTLTGALESGTMKTMSETHSIFTTTNENNQPKEVVITFIFYDAGPGLAHLPKQHHCSVTTTLNHSSWMTLTIPSSSPLSSRPFKKMVLPSAHDVGMNTMSSATHLLSRSGTGAIKEILGRSLPHGLDLVNRLSDKAVARFAPDIVRALAVTQKDSVLDLLRIGARYFEFRPARCHGRLLAWAPTDADVGKRGGEAFDDTIYFQHGAIPGMKYQDFLEEVVRFLAENKGEIVVVQNRWDGVPGECARPSGEELQRVLDDVLKGKEDTLKAGGIDDVLNKSVQQLRDEKMRLLVCQNVRQVSNYDDDANATLDGGSMVDKLEKMAEEPPKGFPLTLLQCQATPTNIRDVVIASVVDCDVSTSPLLVSKAVCDAKILPLLGGNVGKKLMEGLGDDGLVAINNDFLDGATVELAMKLCRERMS</sequence>
<dbReference type="PANTHER" id="PTHR13593:SF146">
    <property type="entry name" value="PLC-LIKE PHOSPHODIESTERASE"/>
    <property type="match status" value="1"/>
</dbReference>
<name>A0A9W4XG57_9PLEO</name>
<dbReference type="AlphaFoldDB" id="A0A9W4XG57"/>
<dbReference type="Proteomes" id="UP001152607">
    <property type="component" value="Unassembled WGS sequence"/>
</dbReference>
<keyword evidence="2" id="KW-1185">Reference proteome</keyword>
<organism evidence="1 2">
    <name type="scientific">Periconia digitata</name>
    <dbReference type="NCBI Taxonomy" id="1303443"/>
    <lineage>
        <taxon>Eukaryota</taxon>
        <taxon>Fungi</taxon>
        <taxon>Dikarya</taxon>
        <taxon>Ascomycota</taxon>
        <taxon>Pezizomycotina</taxon>
        <taxon>Dothideomycetes</taxon>
        <taxon>Pleosporomycetidae</taxon>
        <taxon>Pleosporales</taxon>
        <taxon>Massarineae</taxon>
        <taxon>Periconiaceae</taxon>
        <taxon>Periconia</taxon>
    </lineage>
</organism>
<evidence type="ECO:0008006" key="3">
    <source>
        <dbReference type="Google" id="ProtNLM"/>
    </source>
</evidence>
<dbReference type="GO" id="GO:0008081">
    <property type="term" value="F:phosphoric diester hydrolase activity"/>
    <property type="evidence" value="ECO:0007669"/>
    <property type="project" value="InterPro"/>
</dbReference>
<dbReference type="SUPFAM" id="SSF51695">
    <property type="entry name" value="PLC-like phosphodiesterases"/>
    <property type="match status" value="1"/>
</dbReference>
<dbReference type="Gene3D" id="3.20.20.190">
    <property type="entry name" value="Phosphatidylinositol (PI) phosphodiesterase"/>
    <property type="match status" value="1"/>
</dbReference>
<reference evidence="1" key="1">
    <citation type="submission" date="2023-01" db="EMBL/GenBank/DDBJ databases">
        <authorList>
            <person name="Van Ghelder C."/>
            <person name="Rancurel C."/>
        </authorList>
    </citation>
    <scope>NUCLEOTIDE SEQUENCE</scope>
    <source>
        <strain evidence="1">CNCM I-4278</strain>
    </source>
</reference>